<feature type="compositionally biased region" description="Pro residues" evidence="1">
    <location>
        <begin position="74"/>
        <end position="90"/>
    </location>
</feature>
<dbReference type="EMBL" id="MU864526">
    <property type="protein sequence ID" value="KAK4183754.1"/>
    <property type="molecule type" value="Genomic_DNA"/>
</dbReference>
<keyword evidence="3" id="KW-1185">Reference proteome</keyword>
<organism evidence="2 3">
    <name type="scientific">Podospora australis</name>
    <dbReference type="NCBI Taxonomy" id="1536484"/>
    <lineage>
        <taxon>Eukaryota</taxon>
        <taxon>Fungi</taxon>
        <taxon>Dikarya</taxon>
        <taxon>Ascomycota</taxon>
        <taxon>Pezizomycotina</taxon>
        <taxon>Sordariomycetes</taxon>
        <taxon>Sordariomycetidae</taxon>
        <taxon>Sordariales</taxon>
        <taxon>Podosporaceae</taxon>
        <taxon>Podospora</taxon>
    </lineage>
</organism>
<evidence type="ECO:0000313" key="2">
    <source>
        <dbReference type="EMBL" id="KAK4183754.1"/>
    </source>
</evidence>
<protein>
    <submittedName>
        <fullName evidence="2">Uncharacterized protein</fullName>
    </submittedName>
</protein>
<gene>
    <name evidence="2" type="ORF">QBC35DRAFT_477882</name>
</gene>
<accession>A0AAN6WKJ6</accession>
<feature type="region of interest" description="Disordered" evidence="1">
    <location>
        <begin position="74"/>
        <end position="95"/>
    </location>
</feature>
<comment type="caution">
    <text evidence="2">The sequence shown here is derived from an EMBL/GenBank/DDBJ whole genome shotgun (WGS) entry which is preliminary data.</text>
</comment>
<evidence type="ECO:0000256" key="1">
    <source>
        <dbReference type="SAM" id="MobiDB-lite"/>
    </source>
</evidence>
<evidence type="ECO:0000313" key="3">
    <source>
        <dbReference type="Proteomes" id="UP001302126"/>
    </source>
</evidence>
<sequence length="301" mass="32259">MYSFRPRHWACYPHIVGEDPLRIDNDFAPCRRPLLRVPHRLACRRSSSELPGETSSLGPPGPLPLLPLPLLLLPTPPSPAGGPPRGPGPSRPREAFVREDGTLHPIGAKALIQSSERAASVEAISADLDEWVQTFWESHAEHGLADDGEEVECWCGEVSTRRLDDLAILAANGDFVTIQDLVTAVSPYLARHRDDILLSRELAGHGWADLVVVLRDAAPLFCPRVVLEADDPLDEDEAWATSFSHQSSAAASSLVAPTSPSVSGPASPQQLAVLSDADVAASARLILELLGPALVAFLASQ</sequence>
<dbReference type="AlphaFoldDB" id="A0AAN6WKJ6"/>
<reference evidence="2" key="2">
    <citation type="submission" date="2023-05" db="EMBL/GenBank/DDBJ databases">
        <authorList>
            <consortium name="Lawrence Berkeley National Laboratory"/>
            <person name="Steindorff A."/>
            <person name="Hensen N."/>
            <person name="Bonometti L."/>
            <person name="Westerberg I."/>
            <person name="Brannstrom I.O."/>
            <person name="Guillou S."/>
            <person name="Cros-Aarteil S."/>
            <person name="Calhoun S."/>
            <person name="Haridas S."/>
            <person name="Kuo A."/>
            <person name="Mondo S."/>
            <person name="Pangilinan J."/>
            <person name="Riley R."/>
            <person name="Labutti K."/>
            <person name="Andreopoulos B."/>
            <person name="Lipzen A."/>
            <person name="Chen C."/>
            <person name="Yanf M."/>
            <person name="Daum C."/>
            <person name="Ng V."/>
            <person name="Clum A."/>
            <person name="Ohm R."/>
            <person name="Martin F."/>
            <person name="Silar P."/>
            <person name="Natvig D."/>
            <person name="Lalanne C."/>
            <person name="Gautier V."/>
            <person name="Ament-Velasquez S.L."/>
            <person name="Kruys A."/>
            <person name="Hutchinson M.I."/>
            <person name="Powell A.J."/>
            <person name="Barry K."/>
            <person name="Miller A.N."/>
            <person name="Grigoriev I.V."/>
            <person name="Debuchy R."/>
            <person name="Gladieux P."/>
            <person name="Thoren M.H."/>
            <person name="Johannesson H."/>
        </authorList>
    </citation>
    <scope>NUCLEOTIDE SEQUENCE</scope>
    <source>
        <strain evidence="2">PSN309</strain>
    </source>
</reference>
<dbReference type="Proteomes" id="UP001302126">
    <property type="component" value="Unassembled WGS sequence"/>
</dbReference>
<name>A0AAN6WKJ6_9PEZI</name>
<proteinExistence type="predicted"/>
<reference evidence="2" key="1">
    <citation type="journal article" date="2023" name="Mol. Phylogenet. Evol.">
        <title>Genome-scale phylogeny and comparative genomics of the fungal order Sordariales.</title>
        <authorList>
            <person name="Hensen N."/>
            <person name="Bonometti L."/>
            <person name="Westerberg I."/>
            <person name="Brannstrom I.O."/>
            <person name="Guillou S."/>
            <person name="Cros-Aarteil S."/>
            <person name="Calhoun S."/>
            <person name="Haridas S."/>
            <person name="Kuo A."/>
            <person name="Mondo S."/>
            <person name="Pangilinan J."/>
            <person name="Riley R."/>
            <person name="LaButti K."/>
            <person name="Andreopoulos B."/>
            <person name="Lipzen A."/>
            <person name="Chen C."/>
            <person name="Yan M."/>
            <person name="Daum C."/>
            <person name="Ng V."/>
            <person name="Clum A."/>
            <person name="Steindorff A."/>
            <person name="Ohm R.A."/>
            <person name="Martin F."/>
            <person name="Silar P."/>
            <person name="Natvig D.O."/>
            <person name="Lalanne C."/>
            <person name="Gautier V."/>
            <person name="Ament-Velasquez S.L."/>
            <person name="Kruys A."/>
            <person name="Hutchinson M.I."/>
            <person name="Powell A.J."/>
            <person name="Barry K."/>
            <person name="Miller A.N."/>
            <person name="Grigoriev I.V."/>
            <person name="Debuchy R."/>
            <person name="Gladieux P."/>
            <person name="Hiltunen Thoren M."/>
            <person name="Johannesson H."/>
        </authorList>
    </citation>
    <scope>NUCLEOTIDE SEQUENCE</scope>
    <source>
        <strain evidence="2">PSN309</strain>
    </source>
</reference>